<dbReference type="EMBL" id="HBEV01011287">
    <property type="protein sequence ID" value="CAD8591336.1"/>
    <property type="molecule type" value="Transcribed_RNA"/>
</dbReference>
<feature type="region of interest" description="Disordered" evidence="1">
    <location>
        <begin position="1"/>
        <end position="36"/>
    </location>
</feature>
<reference evidence="3" key="1">
    <citation type="submission" date="2021-01" db="EMBL/GenBank/DDBJ databases">
        <authorList>
            <person name="Corre E."/>
            <person name="Pelletier E."/>
            <person name="Niang G."/>
            <person name="Scheremetjew M."/>
            <person name="Finn R."/>
            <person name="Kale V."/>
            <person name="Holt S."/>
            <person name="Cochrane G."/>
            <person name="Meng A."/>
            <person name="Brown T."/>
            <person name="Cohen L."/>
        </authorList>
    </citation>
    <scope>NUCLEOTIDE SEQUENCE</scope>
    <source>
        <strain evidence="3">CCMP494</strain>
    </source>
</reference>
<evidence type="ECO:0000313" key="3">
    <source>
        <dbReference type="EMBL" id="CAD8591336.1"/>
    </source>
</evidence>
<organism evidence="3">
    <name type="scientific">Micromonas pusilla</name>
    <name type="common">Picoplanktonic green alga</name>
    <name type="synonym">Chromulina pusilla</name>
    <dbReference type="NCBI Taxonomy" id="38833"/>
    <lineage>
        <taxon>Eukaryota</taxon>
        <taxon>Viridiplantae</taxon>
        <taxon>Chlorophyta</taxon>
        <taxon>Mamiellophyceae</taxon>
        <taxon>Mamiellales</taxon>
        <taxon>Mamiellaceae</taxon>
        <taxon>Micromonas</taxon>
    </lineage>
</organism>
<keyword evidence="2" id="KW-1133">Transmembrane helix</keyword>
<keyword evidence="2" id="KW-0812">Transmembrane</keyword>
<gene>
    <name evidence="3" type="ORF">MSP1404_LOCUS8740</name>
</gene>
<name>A0A7S0PR96_MICPS</name>
<evidence type="ECO:0000256" key="2">
    <source>
        <dbReference type="SAM" id="Phobius"/>
    </source>
</evidence>
<feature type="region of interest" description="Disordered" evidence="1">
    <location>
        <begin position="270"/>
        <end position="369"/>
    </location>
</feature>
<dbReference type="AlphaFoldDB" id="A0A7S0PR96"/>
<feature type="compositionally biased region" description="Pro residues" evidence="1">
    <location>
        <begin position="299"/>
        <end position="310"/>
    </location>
</feature>
<evidence type="ECO:0000256" key="1">
    <source>
        <dbReference type="SAM" id="MobiDB-lite"/>
    </source>
</evidence>
<feature type="compositionally biased region" description="Gly residues" evidence="1">
    <location>
        <begin position="14"/>
        <end position="25"/>
    </location>
</feature>
<proteinExistence type="predicted"/>
<keyword evidence="2" id="KW-0472">Membrane</keyword>
<accession>A0A7S0PR96</accession>
<sequence>MSKEESKGLLSQGNGAGFGATGGSGDVDPEKGDAIPRVSEGEKHHKFAAGKERSVWVDVSIAVFSAVIICVVFFVSLAIMNYEYYPTEFTLHTACMERTTKTAMMNAGIDYNDKIRYAYVVPKGKTKIRMAPVRHKHGGEHGVFKLSTWMPNDQWGFAIQYESGRIVHEMGPASTDKNAAKDLQADGAGEAAVPDAESYMFVKGLLVNDGACAVLDTKDGIWSRELANDGAVERGSKVSRVFGGCGATCPGFEAKQTELTPIQQKLLKEANSNDWRDVTDGTNWKSESPDGCGGYGEPDCPPSAQEPPKPLGQVDFNGIPTANDAGYAMREDGNASDEQVPEEFQPENVEPTPHHNYVAARTAATSWRR</sequence>
<feature type="transmembrane region" description="Helical" evidence="2">
    <location>
        <begin position="55"/>
        <end position="80"/>
    </location>
</feature>
<protein>
    <submittedName>
        <fullName evidence="3">Uncharacterized protein</fullName>
    </submittedName>
</protein>